<dbReference type="Gene3D" id="3.40.190.10">
    <property type="entry name" value="Periplasmic binding protein-like II"/>
    <property type="match status" value="2"/>
</dbReference>
<feature type="signal peptide" evidence="2">
    <location>
        <begin position="1"/>
        <end position="24"/>
    </location>
</feature>
<dbReference type="Proteomes" id="UP000243924">
    <property type="component" value="Chromosome I"/>
</dbReference>
<evidence type="ECO:0000313" key="3">
    <source>
        <dbReference type="EMBL" id="SDU30648.1"/>
    </source>
</evidence>
<accession>A0A1H2HGH2</accession>
<dbReference type="OrthoDB" id="6120914at2"/>
<dbReference type="AlphaFoldDB" id="A0A1H2HGH2"/>
<name>A0A1H2HGH2_9GAMM</name>
<evidence type="ECO:0000256" key="1">
    <source>
        <dbReference type="ARBA" id="ARBA00010333"/>
    </source>
</evidence>
<proteinExistence type="inferred from homology"/>
<feature type="chain" id="PRO_5009275695" evidence="2">
    <location>
        <begin position="25"/>
        <end position="253"/>
    </location>
</feature>
<keyword evidence="2" id="KW-0732">Signal</keyword>
<evidence type="ECO:0000256" key="2">
    <source>
        <dbReference type="SAM" id="SignalP"/>
    </source>
</evidence>
<dbReference type="RefSeq" id="WP_157719214.1">
    <property type="nucleotide sequence ID" value="NZ_LT629787.1"/>
</dbReference>
<dbReference type="PANTHER" id="PTHR35936">
    <property type="entry name" value="MEMBRANE-BOUND LYTIC MUREIN TRANSGLYCOSYLASE F"/>
    <property type="match status" value="1"/>
</dbReference>
<gene>
    <name evidence="3" type="ORF">SAMN05216210_3008</name>
</gene>
<organism evidence="3 4">
    <name type="scientific">Halopseudomonas salegens</name>
    <dbReference type="NCBI Taxonomy" id="1434072"/>
    <lineage>
        <taxon>Bacteria</taxon>
        <taxon>Pseudomonadati</taxon>
        <taxon>Pseudomonadota</taxon>
        <taxon>Gammaproteobacteria</taxon>
        <taxon>Pseudomonadales</taxon>
        <taxon>Pseudomonadaceae</taxon>
        <taxon>Halopseudomonas</taxon>
    </lineage>
</organism>
<evidence type="ECO:0000313" key="4">
    <source>
        <dbReference type="Proteomes" id="UP000243924"/>
    </source>
</evidence>
<dbReference type="EMBL" id="LT629787">
    <property type="protein sequence ID" value="SDU30648.1"/>
    <property type="molecule type" value="Genomic_DNA"/>
</dbReference>
<sequence>MIRRFAGWRWLLFTCLLTFGGSLAATPSGSTSAPLQVLVADVWPWAYEDEQQELRGLLPDLFAELASISGQALNVRRLPHQRLLHDFERGQGDLSILFANPEVDRFAARSAPILSTRFMLVAPRDSAGELSLSALSGKTVAYIRGTFYGSAFEANQSIIKIPVHHLEQAVAMLQVGRLDALISSEQVLHYTLQEIGSPADDWRIELHAEEQMAYLYRHRENVPASRIEPLLAALEQLRASGELQRLMGAPSPR</sequence>
<reference evidence="4" key="1">
    <citation type="submission" date="2016-10" db="EMBL/GenBank/DDBJ databases">
        <authorList>
            <person name="Varghese N."/>
            <person name="Submissions S."/>
        </authorList>
    </citation>
    <scope>NUCLEOTIDE SEQUENCE [LARGE SCALE GENOMIC DNA]</scope>
    <source>
        <strain evidence="4">CECT 8338</strain>
    </source>
</reference>
<dbReference type="SUPFAM" id="SSF53850">
    <property type="entry name" value="Periplasmic binding protein-like II"/>
    <property type="match status" value="1"/>
</dbReference>
<dbReference type="STRING" id="1434072.SAMN05216210_3008"/>
<keyword evidence="4" id="KW-1185">Reference proteome</keyword>
<dbReference type="PANTHER" id="PTHR35936:SF35">
    <property type="entry name" value="L-CYSTINE-BINDING PROTEIN TCYJ"/>
    <property type="match status" value="1"/>
</dbReference>
<comment type="similarity">
    <text evidence="1">Belongs to the bacterial solute-binding protein 3 family.</text>
</comment>
<protein>
    <submittedName>
        <fullName evidence="3">Amino acid ABC transporter substrate-binding protein, PAAT family</fullName>
    </submittedName>
</protein>